<keyword evidence="2" id="KW-0223">Dioxygenase</keyword>
<dbReference type="GO" id="GO:0008198">
    <property type="term" value="F:ferrous iron binding"/>
    <property type="evidence" value="ECO:0007669"/>
    <property type="project" value="InterPro"/>
</dbReference>
<comment type="caution">
    <text evidence="2">The sequence shown here is derived from an EMBL/GenBank/DDBJ whole genome shotgun (WGS) entry which is preliminary data.</text>
</comment>
<gene>
    <name evidence="2" type="ORF">E1286_00140</name>
</gene>
<name>A0A4R4ZGK4_9ACTN</name>
<protein>
    <submittedName>
        <fullName evidence="2">Protocatechuate 3,4-dioxygenase</fullName>
    </submittedName>
</protein>
<dbReference type="NCBIfam" id="NF009903">
    <property type="entry name" value="PRK13366.1"/>
    <property type="match status" value="1"/>
</dbReference>
<dbReference type="EMBL" id="SMKQ01000001">
    <property type="protein sequence ID" value="TDD57176.1"/>
    <property type="molecule type" value="Genomic_DNA"/>
</dbReference>
<feature type="domain" description="Extradiol ring-cleavage dioxygenase class III enzyme subunit B" evidence="1">
    <location>
        <begin position="9"/>
        <end position="271"/>
    </location>
</feature>
<dbReference type="GO" id="GO:0016702">
    <property type="term" value="F:oxidoreductase activity, acting on single donors with incorporation of molecular oxygen, incorporation of two atoms of oxygen"/>
    <property type="evidence" value="ECO:0007669"/>
    <property type="project" value="UniProtKB-ARBA"/>
</dbReference>
<dbReference type="AlphaFoldDB" id="A0A4R4ZGK4"/>
<dbReference type="NCBIfam" id="NF009901">
    <property type="entry name" value="PRK13364.1"/>
    <property type="match status" value="1"/>
</dbReference>
<keyword evidence="2" id="KW-0560">Oxidoreductase</keyword>
<keyword evidence="3" id="KW-1185">Reference proteome</keyword>
<evidence type="ECO:0000259" key="1">
    <source>
        <dbReference type="Pfam" id="PF02900"/>
    </source>
</evidence>
<dbReference type="OrthoDB" id="8673673at2"/>
<reference evidence="2 3" key="1">
    <citation type="submission" date="2019-03" db="EMBL/GenBank/DDBJ databases">
        <title>Draft genome sequences of novel Actinobacteria.</title>
        <authorList>
            <person name="Sahin N."/>
            <person name="Ay H."/>
            <person name="Saygin H."/>
        </authorList>
    </citation>
    <scope>NUCLEOTIDE SEQUENCE [LARGE SCALE GENOMIC DNA]</scope>
    <source>
        <strain evidence="2 3">CH32</strain>
    </source>
</reference>
<dbReference type="InterPro" id="IPR004183">
    <property type="entry name" value="Xdiol_dOase_suB"/>
</dbReference>
<dbReference type="Pfam" id="PF02900">
    <property type="entry name" value="LigB"/>
    <property type="match status" value="1"/>
</dbReference>
<accession>A0A4R4ZGK4</accession>
<dbReference type="SUPFAM" id="SSF53213">
    <property type="entry name" value="LigB-like"/>
    <property type="match status" value="1"/>
</dbReference>
<organism evidence="2 3">
    <name type="scientific">Nonomuraea terrae</name>
    <dbReference type="NCBI Taxonomy" id="2530383"/>
    <lineage>
        <taxon>Bacteria</taxon>
        <taxon>Bacillati</taxon>
        <taxon>Actinomycetota</taxon>
        <taxon>Actinomycetes</taxon>
        <taxon>Streptosporangiales</taxon>
        <taxon>Streptosporangiaceae</taxon>
        <taxon>Nonomuraea</taxon>
    </lineage>
</organism>
<dbReference type="Gene3D" id="3.40.830.10">
    <property type="entry name" value="LigB-like"/>
    <property type="match status" value="1"/>
</dbReference>
<dbReference type="NCBIfam" id="NF009902">
    <property type="entry name" value="PRK13365.1"/>
    <property type="match status" value="1"/>
</dbReference>
<sequence>MAEIIWGLATSHVPSIGAAMDHHKTTDPYWKPLFDGYEPARAWMAAHRPDVAVIVYNDHANAVDLDLVPTFGIGAAGSYDVADEGWGPRPVPPVVGAPELSAHLVGELVDDGFDIATFHRLDVDHGLTVPLSVYCPDPGEAWPCAVVPVLVNVIQYPQPTAARCHALGKAIGRAIRSFPQDLKVAVFGTGGMSHQLAGARAGLINSEFDRMFLQAIESEPEKLAALTREEYIREAGTEGIELIMWLVMRGALSDRITRVHDTYHVPASNTAAALALFEDLGEA</sequence>
<dbReference type="RefSeq" id="WP_132607890.1">
    <property type="nucleotide sequence ID" value="NZ_SMKQ01000001.1"/>
</dbReference>
<dbReference type="Proteomes" id="UP000295302">
    <property type="component" value="Unassembled WGS sequence"/>
</dbReference>
<evidence type="ECO:0000313" key="2">
    <source>
        <dbReference type="EMBL" id="TDD57176.1"/>
    </source>
</evidence>
<evidence type="ECO:0000313" key="3">
    <source>
        <dbReference type="Proteomes" id="UP000295302"/>
    </source>
</evidence>
<proteinExistence type="predicted"/>